<evidence type="ECO:0000313" key="3">
    <source>
        <dbReference type="EMBL" id="GAX02970.1"/>
    </source>
</evidence>
<protein>
    <submittedName>
        <fullName evidence="3">Uncharacterized protein</fullName>
    </submittedName>
</protein>
<comment type="caution">
    <text evidence="3">The sequence shown here is derived from an EMBL/GenBank/DDBJ whole genome shotgun (WGS) entry which is preliminary data.</text>
</comment>
<feature type="transmembrane region" description="Helical" evidence="2">
    <location>
        <begin position="41"/>
        <end position="62"/>
    </location>
</feature>
<evidence type="ECO:0000313" key="4">
    <source>
        <dbReference type="Proteomes" id="UP000198430"/>
    </source>
</evidence>
<dbReference type="RefSeq" id="WP_089087950.1">
    <property type="nucleotide sequence ID" value="NZ_BCMH01000002.1"/>
</dbReference>
<feature type="compositionally biased region" description="Low complexity" evidence="1">
    <location>
        <begin position="82"/>
        <end position="97"/>
    </location>
</feature>
<keyword evidence="2" id="KW-0812">Transmembrane</keyword>
<accession>A0A1Z5IMH7</accession>
<gene>
    <name evidence="3" type="ORF">IWT140_00568</name>
</gene>
<organism evidence="3 4">
    <name type="scientific">Secundilactobacillus pentosiphilus</name>
    <dbReference type="NCBI Taxonomy" id="1714682"/>
    <lineage>
        <taxon>Bacteria</taxon>
        <taxon>Bacillati</taxon>
        <taxon>Bacillota</taxon>
        <taxon>Bacilli</taxon>
        <taxon>Lactobacillales</taxon>
        <taxon>Lactobacillaceae</taxon>
        <taxon>Secundilactobacillus</taxon>
    </lineage>
</organism>
<feature type="transmembrane region" description="Helical" evidence="2">
    <location>
        <begin position="12"/>
        <end position="29"/>
    </location>
</feature>
<dbReference type="EMBL" id="BCMH01000002">
    <property type="protein sequence ID" value="GAX02970.1"/>
    <property type="molecule type" value="Genomic_DNA"/>
</dbReference>
<sequence>MARNIWENISNIVGVLLWILALILFIYWINQHIRNRPTKLGHFRIWHLIVADCILAIALGMAGNPANYQSSSNNNHSAIHRTNSNTKSSSSSTVTPKSDQKEEGIASSSTSSKKKTKPKPHGVLSLSDKQIKKFNASLIDGLNEDQRYLNNGDKGYEYSKYIDSLYYAKDRGLHVKVNDNFLNLNEAGRDKVAHQVQGMAATQLIIIGVDYKTDDTISANFYYSDTRLGGSSIWNAGTMKWKNNKNN</sequence>
<keyword evidence="2" id="KW-0472">Membrane</keyword>
<keyword evidence="4" id="KW-1185">Reference proteome</keyword>
<evidence type="ECO:0000256" key="1">
    <source>
        <dbReference type="SAM" id="MobiDB-lite"/>
    </source>
</evidence>
<feature type="compositionally biased region" description="Polar residues" evidence="1">
    <location>
        <begin position="71"/>
        <end position="81"/>
    </location>
</feature>
<name>A0A1Z5IMH7_9LACO</name>
<dbReference type="Proteomes" id="UP000198430">
    <property type="component" value="Unassembled WGS sequence"/>
</dbReference>
<proteinExistence type="predicted"/>
<feature type="region of interest" description="Disordered" evidence="1">
    <location>
        <begin position="71"/>
        <end position="124"/>
    </location>
</feature>
<keyword evidence="2" id="KW-1133">Transmembrane helix</keyword>
<evidence type="ECO:0000256" key="2">
    <source>
        <dbReference type="SAM" id="Phobius"/>
    </source>
</evidence>
<reference evidence="3 4" key="1">
    <citation type="submission" date="2015-11" db="EMBL/GenBank/DDBJ databases">
        <title>Draft genome sequences of new species of the genus Lactobacillus isolated from orchardgrass silage.</title>
        <authorList>
            <person name="Tohno M."/>
            <person name="Tanizawa Y."/>
            <person name="Arita M."/>
        </authorList>
    </citation>
    <scope>NUCLEOTIDE SEQUENCE [LARGE SCALE GENOMIC DNA]</scope>
    <source>
        <strain evidence="3 4">IWT140</strain>
    </source>
</reference>
<dbReference type="AlphaFoldDB" id="A0A1Z5IMH7"/>